<dbReference type="PROSITE" id="PS51257">
    <property type="entry name" value="PROKAR_LIPOPROTEIN"/>
    <property type="match status" value="1"/>
</dbReference>
<evidence type="ECO:0000313" key="1">
    <source>
        <dbReference type="EMBL" id="MBW2937899.1"/>
    </source>
</evidence>
<reference evidence="1" key="1">
    <citation type="submission" date="2021-07" db="EMBL/GenBank/DDBJ databases">
        <title>Aureisphaera sp. CAU 1614 isolated from sea sediment.</title>
        <authorList>
            <person name="Kim W."/>
        </authorList>
    </citation>
    <scope>NUCLEOTIDE SEQUENCE</scope>
    <source>
        <strain evidence="1">CAU 1614</strain>
    </source>
</reference>
<comment type="caution">
    <text evidence="1">The sequence shown here is derived from an EMBL/GenBank/DDBJ whole genome shotgun (WGS) entry which is preliminary data.</text>
</comment>
<accession>A0A9X1FNR7</accession>
<dbReference type="AlphaFoldDB" id="A0A9X1FNR7"/>
<dbReference type="EMBL" id="JAHWDP010000003">
    <property type="protein sequence ID" value="MBW2937899.1"/>
    <property type="molecule type" value="Genomic_DNA"/>
</dbReference>
<name>A0A9X1FNR7_9FLAO</name>
<sequence length="270" mass="30436">MVLKYWFCWVFVLVSCIPPGNLNPLISLPNDLKEVSAAEVFDGNDTVWMIEDQGNAAKVYGIDLTQQHLLKIITVENAKNKDWEDLTSDTQGNLYIGDFGNNSNKRKEGTIYKLTNIANSENKINAETINYTVPKSLENEDFESFFLYNGYFYIFSKDDKKGTVIKVPNSIGKKEATIVSEFNLKGKDDAITSADISADGTEVILLNHEKLWKLSNFKGDDFFSGDVEKLSFDHNTQKEGLCYLNDTTVILTDERNDSEGGNVYSFSIDH</sequence>
<evidence type="ECO:0000313" key="2">
    <source>
        <dbReference type="Proteomes" id="UP001138686"/>
    </source>
</evidence>
<proteinExistence type="predicted"/>
<organism evidence="1 2">
    <name type="scientific">Halomarinibacterium sedimenti</name>
    <dbReference type="NCBI Taxonomy" id="2857106"/>
    <lineage>
        <taxon>Bacteria</taxon>
        <taxon>Pseudomonadati</taxon>
        <taxon>Bacteroidota</taxon>
        <taxon>Flavobacteriia</taxon>
        <taxon>Flavobacteriales</taxon>
        <taxon>Flavobacteriaceae</taxon>
        <taxon>Halomarinibacterium</taxon>
    </lineage>
</organism>
<protein>
    <submittedName>
        <fullName evidence="1">Uncharacterized protein</fullName>
    </submittedName>
</protein>
<dbReference type="Proteomes" id="UP001138686">
    <property type="component" value="Unassembled WGS sequence"/>
</dbReference>
<gene>
    <name evidence="1" type="ORF">KXJ69_07245</name>
</gene>
<keyword evidence="2" id="KW-1185">Reference proteome</keyword>